<feature type="compositionally biased region" description="Low complexity" evidence="1">
    <location>
        <begin position="138"/>
        <end position="178"/>
    </location>
</feature>
<dbReference type="AlphaFoldDB" id="A0A152A825"/>
<dbReference type="InParanoid" id="A0A152A825"/>
<dbReference type="OMA" id="CLAINCH"/>
<reference evidence="2 3" key="1">
    <citation type="submission" date="2015-12" db="EMBL/GenBank/DDBJ databases">
        <title>Dictyostelia acquired genes for synthesis and detection of signals that induce cell-type specialization by lateral gene transfer from prokaryotes.</title>
        <authorList>
            <person name="Gloeckner G."/>
            <person name="Schaap P."/>
        </authorList>
    </citation>
    <scope>NUCLEOTIDE SEQUENCE [LARGE SCALE GENOMIC DNA]</scope>
    <source>
        <strain evidence="2 3">TK</strain>
    </source>
</reference>
<protein>
    <submittedName>
        <fullName evidence="2">Uncharacterized protein</fullName>
    </submittedName>
</protein>
<evidence type="ECO:0000256" key="1">
    <source>
        <dbReference type="SAM" id="MobiDB-lite"/>
    </source>
</evidence>
<evidence type="ECO:0000313" key="2">
    <source>
        <dbReference type="EMBL" id="KYR02358.1"/>
    </source>
</evidence>
<evidence type="ECO:0000313" key="3">
    <source>
        <dbReference type="Proteomes" id="UP000076078"/>
    </source>
</evidence>
<dbReference type="Proteomes" id="UP000076078">
    <property type="component" value="Unassembled WGS sequence"/>
</dbReference>
<comment type="caution">
    <text evidence="2">The sequence shown here is derived from an EMBL/GenBank/DDBJ whole genome shotgun (WGS) entry which is preliminary data.</text>
</comment>
<name>A0A152A825_TIELA</name>
<dbReference type="EMBL" id="LODT01000004">
    <property type="protein sequence ID" value="KYR02358.1"/>
    <property type="molecule type" value="Genomic_DNA"/>
</dbReference>
<gene>
    <name evidence="2" type="ORF">DLAC_11466</name>
</gene>
<keyword evidence="3" id="KW-1185">Reference proteome</keyword>
<proteinExistence type="predicted"/>
<feature type="compositionally biased region" description="Polar residues" evidence="1">
    <location>
        <begin position="105"/>
        <end position="124"/>
    </location>
</feature>
<feature type="compositionally biased region" description="Low complexity" evidence="1">
    <location>
        <begin position="187"/>
        <end position="209"/>
    </location>
</feature>
<feature type="region of interest" description="Disordered" evidence="1">
    <location>
        <begin position="105"/>
        <end position="209"/>
    </location>
</feature>
<sequence>MNYTYCTKIFQDQFKIPNFEECPICKTKSLDTNEKFITPNHIFSCSYALLSYLDIDHESIISLTKSIITPMKKRQINDYIEQNERRTRRKVIVSNDIDIEDQFDTNHNIRTPQHNNNMSISNGANGHHHVGNILNFMNNNNNNNSTPVGGSGTSTTPVLYNNTTNSNNQQNSTTTSNDGDSEDEDLLNNNRNEPLLLTHPSTNNNTNNNIIQYNQHSTSLSNSLNNNTHLPLKISESFISKYDKTLRCMGCEKQITGQNKDNLFLMLNGREISFCEPGKHFYQKDLSILTTLSDIIDYLVIDNIDRDGYYTEKKCCRPKCINNCGMSMFVYNKKLNNTYRTCSKKCLSEFLSTLSTSHWNRLNPGAKVNTDCDLRLENDPSLVNIPTLVTPIASISPQNTPSSVQRDINRDKFINLI</sequence>
<organism evidence="2 3">
    <name type="scientific">Tieghemostelium lacteum</name>
    <name type="common">Slime mold</name>
    <name type="synonym">Dictyostelium lacteum</name>
    <dbReference type="NCBI Taxonomy" id="361077"/>
    <lineage>
        <taxon>Eukaryota</taxon>
        <taxon>Amoebozoa</taxon>
        <taxon>Evosea</taxon>
        <taxon>Eumycetozoa</taxon>
        <taxon>Dictyostelia</taxon>
        <taxon>Dictyosteliales</taxon>
        <taxon>Raperosteliaceae</taxon>
        <taxon>Tieghemostelium</taxon>
    </lineage>
</organism>
<accession>A0A152A825</accession>